<dbReference type="AlphaFoldDB" id="A0A2D2D562"/>
<dbReference type="Pfam" id="PF22752">
    <property type="entry name" value="DUF488-N3i"/>
    <property type="match status" value="1"/>
</dbReference>
<dbReference type="InterPro" id="IPR052552">
    <property type="entry name" value="YeaO-like"/>
</dbReference>
<sequence>MLEIKRVYDPPAPDDGMRILVDRLWPRGLSKARAALDEWNKEIAPSDALRRWFGHRPERWEEFKARYAQEIRERHAEDAARLRRLARGRVVTLLFAAREPHMNNAAALKEIIARRAGPQSVAKPSSFI</sequence>
<dbReference type="Proteomes" id="UP000230709">
    <property type="component" value="Chromosome"/>
</dbReference>
<accession>A0A2D2D562</accession>
<dbReference type="RefSeq" id="WP_003613209.1">
    <property type="nucleotide sequence ID" value="NZ_ADVE02000001.1"/>
</dbReference>
<keyword evidence="2" id="KW-1185">Reference proteome</keyword>
<name>A0A2D2D562_METT3</name>
<proteinExistence type="predicted"/>
<dbReference type="PANTHER" id="PTHR36849:SF1">
    <property type="entry name" value="CYTOPLASMIC PROTEIN"/>
    <property type="match status" value="1"/>
</dbReference>
<dbReference type="EMBL" id="CP023737">
    <property type="protein sequence ID" value="ATQ70167.1"/>
    <property type="molecule type" value="Genomic_DNA"/>
</dbReference>
<protein>
    <submittedName>
        <fullName evidence="1">DUF488 domain-containing protein</fullName>
    </submittedName>
</protein>
<evidence type="ECO:0000313" key="2">
    <source>
        <dbReference type="Proteomes" id="UP000230709"/>
    </source>
</evidence>
<reference evidence="2" key="1">
    <citation type="submission" date="2017-10" db="EMBL/GenBank/DDBJ databases">
        <title>Completed PacBio SMRT sequence of Methylosinus trichosporium OB3b reveals presence of a third large plasmid.</title>
        <authorList>
            <person name="Charles T.C."/>
            <person name="Lynch M.D.J."/>
            <person name="Heil J.R."/>
            <person name="Cheng J."/>
        </authorList>
    </citation>
    <scope>NUCLEOTIDE SEQUENCE [LARGE SCALE GENOMIC DNA]</scope>
    <source>
        <strain evidence="2">OB3b</strain>
    </source>
</reference>
<organism evidence="1 2">
    <name type="scientific">Methylosinus trichosporium (strain ATCC 35070 / NCIMB 11131 / UNIQEM 75 / OB3b)</name>
    <dbReference type="NCBI Taxonomy" id="595536"/>
    <lineage>
        <taxon>Bacteria</taxon>
        <taxon>Pseudomonadati</taxon>
        <taxon>Pseudomonadota</taxon>
        <taxon>Alphaproteobacteria</taxon>
        <taxon>Hyphomicrobiales</taxon>
        <taxon>Methylocystaceae</taxon>
        <taxon>Methylosinus</taxon>
    </lineage>
</organism>
<evidence type="ECO:0000313" key="1">
    <source>
        <dbReference type="EMBL" id="ATQ70167.1"/>
    </source>
</evidence>
<gene>
    <name evidence="1" type="ORF">CQW49_01695</name>
</gene>
<dbReference type="KEGG" id="mtw:CQW49_01695"/>
<dbReference type="PANTHER" id="PTHR36849">
    <property type="entry name" value="CYTOPLASMIC PROTEIN-RELATED"/>
    <property type="match status" value="1"/>
</dbReference>